<keyword evidence="2" id="KW-1185">Reference proteome</keyword>
<dbReference type="OrthoDB" id="7068794at2"/>
<evidence type="ECO:0000313" key="2">
    <source>
        <dbReference type="Proteomes" id="UP000297834"/>
    </source>
</evidence>
<evidence type="ECO:0008006" key="3">
    <source>
        <dbReference type="Google" id="ProtNLM"/>
    </source>
</evidence>
<reference evidence="1 2" key="1">
    <citation type="submission" date="2019-03" db="EMBL/GenBank/DDBJ databases">
        <title>Alkanindiges illinoisensis: a potential pathogenic isolated from ascites of a gastric cancer patient with abdominal metastasis.</title>
        <authorList>
            <person name="Hu X."/>
            <person name="Yang B."/>
            <person name="Yan X."/>
            <person name="Lin L."/>
            <person name="Zhao H."/>
            <person name="Zhou F."/>
            <person name="Su B."/>
            <person name="Chen J."/>
            <person name="Rui Y."/>
            <person name="Wang Q."/>
            <person name="Zheng L."/>
        </authorList>
    </citation>
    <scope>NUCLEOTIDE SEQUENCE [LARGE SCALE GENOMIC DNA]</scope>
    <source>
        <strain evidence="1 2">NFYY 23406</strain>
    </source>
</reference>
<comment type="caution">
    <text evidence="1">The sequence shown here is derived from an EMBL/GenBank/DDBJ whole genome shotgun (WGS) entry which is preliminary data.</text>
</comment>
<proteinExistence type="predicted"/>
<accession>A0A4Y7XE90</accession>
<organism evidence="1 2">
    <name type="scientific">Alkanindiges illinoisensis</name>
    <dbReference type="NCBI Taxonomy" id="197183"/>
    <lineage>
        <taxon>Bacteria</taxon>
        <taxon>Pseudomonadati</taxon>
        <taxon>Pseudomonadota</taxon>
        <taxon>Gammaproteobacteria</taxon>
        <taxon>Moraxellales</taxon>
        <taxon>Moraxellaceae</taxon>
        <taxon>Alkanindiges</taxon>
    </lineage>
</organism>
<gene>
    <name evidence="1" type="ORF">E2B99_03305</name>
</gene>
<sequence length="212" mass="25522">MRVCNRCGEQRELDQFVRNKNKPDGIHTVCKPCTKIYKAKYYAENKAKILEGFKQKYAENPEKYRELERQRRSENTALYNQRALEYQKRNKDKVNARHREWEGRQRLENIQYLIRNQIRRNLNNALRRNSKNCIATQQLGCSIEFFKNHLERMFKHDMRWDNRGVIWTIDHIEPLSAFDLTNADDLKQACHYTNTQPLYVVENNRKGGANRK</sequence>
<dbReference type="EMBL" id="SNTY01000012">
    <property type="protein sequence ID" value="TEU30081.1"/>
    <property type="molecule type" value="Genomic_DNA"/>
</dbReference>
<dbReference type="RefSeq" id="WP_134243562.1">
    <property type="nucleotide sequence ID" value="NZ_SNTY01000012.1"/>
</dbReference>
<dbReference type="Proteomes" id="UP000297834">
    <property type="component" value="Unassembled WGS sequence"/>
</dbReference>
<protein>
    <recommendedName>
        <fullName evidence="3">HNH endonuclease</fullName>
    </recommendedName>
</protein>
<dbReference type="AlphaFoldDB" id="A0A4Y7XE90"/>
<evidence type="ECO:0000313" key="1">
    <source>
        <dbReference type="EMBL" id="TEU30081.1"/>
    </source>
</evidence>
<name>A0A4Y7XE90_9GAMM</name>